<dbReference type="NCBIfam" id="TIGR02257">
    <property type="entry name" value="cobalto_cobN"/>
    <property type="match status" value="1"/>
</dbReference>
<evidence type="ECO:0000313" key="2">
    <source>
        <dbReference type="EMBL" id="QEC47025.1"/>
    </source>
</evidence>
<dbReference type="PANTHER" id="PTHR44119:SF4">
    <property type="entry name" value="AEROBIC COBALTOCHELATASE SUBUNIT COBN"/>
    <property type="match status" value="1"/>
</dbReference>
<reference evidence="2 3" key="1">
    <citation type="journal article" date="2018" name="J. Microbiol.">
        <title>Baekduia soli gen. nov., sp. nov., a novel bacterium isolated from the soil of Baekdu Mountain and proposal of a novel family name, Baekduiaceae fam. nov.</title>
        <authorList>
            <person name="An D.S."/>
            <person name="Siddiqi M.Z."/>
            <person name="Kim K.H."/>
            <person name="Yu H.S."/>
            <person name="Im W.T."/>
        </authorList>
    </citation>
    <scope>NUCLEOTIDE SEQUENCE [LARGE SCALE GENOMIC DNA]</scope>
    <source>
        <strain evidence="2 3">BR7-21</strain>
    </source>
</reference>
<keyword evidence="2" id="KW-0436">Ligase</keyword>
<dbReference type="GO" id="GO:0051116">
    <property type="term" value="F:cobaltochelatase activity"/>
    <property type="evidence" value="ECO:0007669"/>
    <property type="project" value="UniProtKB-EC"/>
</dbReference>
<dbReference type="Pfam" id="PF02514">
    <property type="entry name" value="CobN-Mg_chel"/>
    <property type="match status" value="1"/>
</dbReference>
<dbReference type="EMBL" id="CP042430">
    <property type="protein sequence ID" value="QEC47025.1"/>
    <property type="molecule type" value="Genomic_DNA"/>
</dbReference>
<protein>
    <submittedName>
        <fullName evidence="2">Cobaltochelatase subunit CobN</fullName>
        <ecNumber evidence="2">6.6.1.2</ecNumber>
    </submittedName>
</protein>
<evidence type="ECO:0000259" key="1">
    <source>
        <dbReference type="Pfam" id="PF02514"/>
    </source>
</evidence>
<proteinExistence type="predicted"/>
<dbReference type="EC" id="6.6.1.2" evidence="2"/>
<keyword evidence="3" id="KW-1185">Reference proteome</keyword>
<organism evidence="2 3">
    <name type="scientific">Baekduia soli</name>
    <dbReference type="NCBI Taxonomy" id="496014"/>
    <lineage>
        <taxon>Bacteria</taxon>
        <taxon>Bacillati</taxon>
        <taxon>Actinomycetota</taxon>
        <taxon>Thermoleophilia</taxon>
        <taxon>Solirubrobacterales</taxon>
        <taxon>Baekduiaceae</taxon>
        <taxon>Baekduia</taxon>
    </lineage>
</organism>
<dbReference type="CDD" id="cd10150">
    <property type="entry name" value="CobN_like"/>
    <property type="match status" value="1"/>
</dbReference>
<dbReference type="KEGG" id="bsol:FSW04_05120"/>
<accession>A0A5B8U2D7</accession>
<dbReference type="InterPro" id="IPR011953">
    <property type="entry name" value="Cobalto_CobN"/>
</dbReference>
<evidence type="ECO:0000313" key="3">
    <source>
        <dbReference type="Proteomes" id="UP000321805"/>
    </source>
</evidence>
<dbReference type="InterPro" id="IPR003672">
    <property type="entry name" value="CobN/Mg_chltase"/>
</dbReference>
<dbReference type="RefSeq" id="WP_146916931.1">
    <property type="nucleotide sequence ID" value="NZ_CP042430.1"/>
</dbReference>
<name>A0A5B8U2D7_9ACTN</name>
<feature type="domain" description="CobN/magnesium chelatase" evidence="1">
    <location>
        <begin position="112"/>
        <end position="1225"/>
    </location>
</feature>
<dbReference type="PANTHER" id="PTHR44119">
    <property type="entry name" value="MAGNESIUM-CHELATASE SUBUNIT CHLH, CHLOROPLASTIC"/>
    <property type="match status" value="1"/>
</dbReference>
<sequence>MLRFITTADTEILATASAVRRLPEAFPTVRCANPQGTRDLDPFLDEVLHGARVVVIRVLGGRRGWQGGVDRLAERCRADGIALIALGGEARPDAEMTVLSTVPAGVVAQVGEYLLAGDVDNIEQMLRFLADTLLLHGFGFEEPQAAGDLGVYLPGRGDVTIEEALAGRAADAPVVGIAFYRAHRLTGNTAFVDELCAAVRRAGGHPVAVWSQTLRRDHTDGRVPALELFAGHVDALITTMLATGGSNRGDAAGATEEEMSWDASALEALDVPVIQALTVTMSRARWDEGSEGLLPIDAATQVAIPEFDGRIIGGPISFKERDLEDSPVGVPVPHYVPDPERCDRLAQLVVRHARLRTQQRRKIAIVLTAFPTKHARIGMAVGLDTPASAIRLLHRLRQDGIDVRDIPADGDALMHALIAGGGHDPEFLTDEVLAAVPLRLPVAEYLQWYGTLDPRLTTSMEERWGPAPGDRYRDDGDLVIAGLDLGDVVVLIQPPRGYGDDQVGIYHDPELAPAHHYLAAYRWLDAHWGADAIVHLGKHGTLEWLPGKMLALGAACAPDVALGSMPLVYPFVVNDPGEGAQAKRRAHAVVIDHLVPAMRRAESYDELADLEALMDEYARLEVLDPSKLPGLGAQIWEAIEQANLQEDLGIENRPDDAGALVEHLDGYLCEVKDVQIKDGLHILGAAPEGPQLRGLVAAIGRHGVGDVPGLRRAVGAAFGLDEPALVAAPGARATGGERLVARFRGTAHRGSDLIDRLEEAQHALLVSLSEHDWDPARPEEVCRSVLGLDDVGVVSALRFAATEIVPRLLRTTDELDNVLGALRGHHVPSGPSGAPTRGRLDVLPTGRNFYSVDPRALPSELSYATGVKLADAVLERHVADSGALPEMVGLVAWGTAAMRTQGDDAAEVFALLGVRPTWHPSSRRVTGLEVVALEELGRPRIDVTLRISGFFRDAFPHLIGLLDDAVTMVAGLDERDADNYVAKHARAQAARLAGELDTAEAWRLSTTRIFGSKPGTYGAGLSQLLETQDWRDDRDLAAVYEAWGGFAYGRGLHGVPAAGAMRACFEQIEVAVKNVDSREHDHLDSDDYYQYHGGMVATVRALRGGREPAAYLGDSADPERVKVRSLAEETRRVFRARVANPAWIGSMVRHGYKGAAELAATVDYLFGYDATTGTTSDWMYEQVAEKYLLDEQVAAFMDQANPWAARGIAEKLLEAAERGLWAEPEGGTLESIRARYLALEDQLEGAATS</sequence>
<dbReference type="GO" id="GO:0009236">
    <property type="term" value="P:cobalamin biosynthetic process"/>
    <property type="evidence" value="ECO:0007669"/>
    <property type="project" value="InterPro"/>
</dbReference>
<gene>
    <name evidence="2" type="primary">cobN</name>
    <name evidence="2" type="ORF">FSW04_05120</name>
</gene>
<dbReference type="Proteomes" id="UP000321805">
    <property type="component" value="Chromosome"/>
</dbReference>
<dbReference type="OrthoDB" id="9757976at2"/>
<dbReference type="AlphaFoldDB" id="A0A5B8U2D7"/>